<dbReference type="RefSeq" id="WP_068259799.1">
    <property type="nucleotide sequence ID" value="NZ_LWSK01000012.1"/>
</dbReference>
<dbReference type="Proteomes" id="UP000322699">
    <property type="component" value="Unassembled WGS sequence"/>
</dbReference>
<dbReference type="InterPro" id="IPR052387">
    <property type="entry name" value="Fibrocystin"/>
</dbReference>
<evidence type="ECO:0000313" key="6">
    <source>
        <dbReference type="Proteomes" id="UP000322699"/>
    </source>
</evidence>
<accession>A0A5B1CH35</accession>
<keyword evidence="6" id="KW-1185">Reference proteome</keyword>
<dbReference type="InterPro" id="IPR019316">
    <property type="entry name" value="G8_domain"/>
</dbReference>
<feature type="region of interest" description="Disordered" evidence="3">
    <location>
        <begin position="452"/>
        <end position="479"/>
    </location>
</feature>
<dbReference type="PROSITE" id="PS00018">
    <property type="entry name" value="EF_HAND_1"/>
    <property type="match status" value="1"/>
</dbReference>
<reference evidence="5 6" key="1">
    <citation type="submission" date="2019-08" db="EMBL/GenBank/DDBJ databases">
        <title>Deep-cultivation of Planctomycetes and their phenomic and genomic characterization uncovers novel biology.</title>
        <authorList>
            <person name="Wiegand S."/>
            <person name="Jogler M."/>
            <person name="Boedeker C."/>
            <person name="Pinto D."/>
            <person name="Vollmers J."/>
            <person name="Rivas-Marin E."/>
            <person name="Kohn T."/>
            <person name="Peeters S.H."/>
            <person name="Heuer A."/>
            <person name="Rast P."/>
            <person name="Oberbeckmann S."/>
            <person name="Bunk B."/>
            <person name="Jeske O."/>
            <person name="Meyerdierks A."/>
            <person name="Storesund J.E."/>
            <person name="Kallscheuer N."/>
            <person name="Luecker S."/>
            <person name="Lage O.M."/>
            <person name="Pohl T."/>
            <person name="Merkel B.J."/>
            <person name="Hornburger P."/>
            <person name="Mueller R.-W."/>
            <person name="Bruemmer F."/>
            <person name="Labrenz M."/>
            <person name="Spormann A.M."/>
            <person name="Op Den Camp H."/>
            <person name="Overmann J."/>
            <person name="Amann R."/>
            <person name="Jetten M.S.M."/>
            <person name="Mascher T."/>
            <person name="Medema M.H."/>
            <person name="Devos D.P."/>
            <person name="Kaster A.-K."/>
            <person name="Ovreas L."/>
            <person name="Rohde M."/>
            <person name="Galperin M.Y."/>
            <person name="Jogler C."/>
        </authorList>
    </citation>
    <scope>NUCLEOTIDE SEQUENCE [LARGE SCALE GENOMIC DNA]</scope>
    <source>
        <strain evidence="5 6">LF1</strain>
    </source>
</reference>
<evidence type="ECO:0000256" key="2">
    <source>
        <dbReference type="ARBA" id="ARBA00023180"/>
    </source>
</evidence>
<protein>
    <submittedName>
        <fullName evidence="5">G8 domain protein</fullName>
    </submittedName>
</protein>
<dbReference type="PANTHER" id="PTHR46769">
    <property type="entry name" value="POLYCYSTIC KIDNEY AND HEPATIC DISEASE 1 (AUTOSOMAL RECESSIVE)-LIKE 1"/>
    <property type="match status" value="1"/>
</dbReference>
<proteinExistence type="predicted"/>
<dbReference type="EMBL" id="VRLW01000001">
    <property type="protein sequence ID" value="KAA1259866.1"/>
    <property type="molecule type" value="Genomic_DNA"/>
</dbReference>
<dbReference type="PROSITE" id="PS51484">
    <property type="entry name" value="G8"/>
    <property type="match status" value="1"/>
</dbReference>
<dbReference type="Gene3D" id="2.60.120.260">
    <property type="entry name" value="Galactose-binding domain-like"/>
    <property type="match status" value="2"/>
</dbReference>
<dbReference type="InterPro" id="IPR055401">
    <property type="entry name" value="CEMIP_beta-hel_dom"/>
</dbReference>
<keyword evidence="2" id="KW-0325">Glycoprotein</keyword>
<sequence length="1742" mass="186650">MGRFRSRFFKNLHNDVIGGVASRSGRLKSKDRQKRRLKLESLESRRLLTATLAVSSGDWSDASTWSNGVPNNSTRAIIGQGKAVTLDSTNHIAREVVVHGQLIAEEGPVGSADKSLTTRWMHVNSGGVFQIGTPTNRYDNHDFVLTLTGTNPNADFTVETAMGTMQVMDNDGFLMTGGGGSLQFYGDEKLSFTKLARTAWKNSTSIRVENVIERNFDGTTSAASDGSLVGSQAWEVGDQIVIASSSYDYTEQDVRTITGVSVQGSETVLTLNSPTSHRHYGNIEYYKDGELSIDLRAEVALLNRSIIVQGTQDTDSNFGNRARYGTTSGRNLGVGAHAMFMPGSGTITIDSVQFDKMGQTGILGRYPVHWHLGGNRTGDVMVNSSVTNSNNRGVTIHGTQGLVIEGNVLHDIHGHGMFMEDAAEFNNQFLSNIVLGIHKVGGARRNDPFIVPGITRGSNGQVNGEAPRNGTGEGSHDTGQQIDKRFLSSAAYWITNPNNTWVGNISAGSEGTGFWFILPDRVIGLSRDTGLYNGIDAGETNLGVFDNNTSHSSPIGLTFDRGADIRGGGSVGYNPPQVAVFNDFTGYKHDGTAVYHRGGNAIFDGSKFADVANGSFNTFSQEEHNILFVGHSQGNADLSHAVGGYRLYDGPGRIIGAHFAGFAADNAYTFLNNGGTDKYAMTRAEGITYEDDGTADNLQVYFLDNSGIANSSPANAAGRPDAISGIVLDVDGSLTGHAGGGVDHVLTPRIDFYRDSTDIAPPGWNAYISDDRFGYLELDTVTGSGNFPYFDIENGDGNRLRVNRRNISSQRLYTKLNAGDYTITFIDPVPSDGFSLRMDVRRGQKPGDYTVYRFKGIGEDYKPTSGIDSVSLQAMRDATSNAYFRDGAGDLWMKVFESGRRIQIRPTDDPLPTNLEIDELWLVDADSNEDFDIDVAPLTDNMVINLTALGIEGVNVRATTNIAAGSIGFALSGPLSHNQTESIAPYALFGDQQGDFNAEVLPVGQYTLIVTPYPSPGLNGTPGTPVTVNFEITQPVQLPFLDQTVQDGTIIKAEEFDYGGQQIAYFDTTAGNSGSGNNARPDEDVDLNSSSILVSQIIDGEWLEFTRDVVPGVYDIDVNVNQFSVQNPPKGIRVLIAENAFSTSFTELGSVEIPDPDVTGTNYVIEGVDLTSWAGPGRVFRTEFYAPAPDIVIAPASATLQVENGSYMDSPYGANGENWFNGSGLTDPAGSTDASDVETGDPVPLTWPQHQTGNDRNRVSRIRNAVEENTLTIDLDGTYDLSGMVLWNSTEGGQTDRGFENTVLSYSTDGGTNFSGSDSLTWTQLASTGGYFPPEINMLDGVREGVTHVRMVVDNFSPSGSDNIVMASELRFIGKGTAAAGANLALNFDSLQFTNAQDMDFGDAPQSYGTLLTDDGARHAAVGPQLGANRDTENDGIATPDADGDGSDDDGVMFGAINVGGTMAGVNIKLPTDTEGQIDAWIDFNRNGSFDAGEKIINDLSVNELEQTINYMIPTDIPGGITVGDTYARVRISSDGGLEPTGFAADGEVEDYVVSIIEPPQVESIVVNEGHSQRSSLDSVRITFDTVVDINQVDGNPFEITRAGSGGTLMPMVSIDDTSGKTVVDLTFADSETFVTDFGSLVDGDYQLRIDATLVTDRWVQLDGNRDGSAGDDYVMSATDGLFRMYGDADGSKSVGLTDFAAFRSVFGTSSSDANALSGLNSDADDTIGLTDFAAFRANFGK</sequence>
<feature type="domain" description="G8" evidence="4">
    <location>
        <begin position="63"/>
        <end position="197"/>
    </location>
</feature>
<evidence type="ECO:0000256" key="1">
    <source>
        <dbReference type="ARBA" id="ARBA00022729"/>
    </source>
</evidence>
<evidence type="ECO:0000259" key="4">
    <source>
        <dbReference type="PROSITE" id="PS51484"/>
    </source>
</evidence>
<gene>
    <name evidence="5" type="ORF">LF1_24030</name>
</gene>
<keyword evidence="1" id="KW-0732">Signal</keyword>
<dbReference type="SMART" id="SM01225">
    <property type="entry name" value="G8"/>
    <property type="match status" value="1"/>
</dbReference>
<feature type="region of interest" description="Disordered" evidence="3">
    <location>
        <begin position="1422"/>
        <end position="1449"/>
    </location>
</feature>
<evidence type="ECO:0000256" key="3">
    <source>
        <dbReference type="SAM" id="MobiDB-lite"/>
    </source>
</evidence>
<evidence type="ECO:0000313" key="5">
    <source>
        <dbReference type="EMBL" id="KAA1259866.1"/>
    </source>
</evidence>
<dbReference type="Pfam" id="PF10162">
    <property type="entry name" value="G8"/>
    <property type="match status" value="1"/>
</dbReference>
<name>A0A5B1CH35_9BACT</name>
<dbReference type="Pfam" id="PF24606">
    <property type="entry name" value="CEMIP_beta-hel"/>
    <property type="match status" value="1"/>
</dbReference>
<organism evidence="5 6">
    <name type="scientific">Rubripirellula obstinata</name>
    <dbReference type="NCBI Taxonomy" id="406547"/>
    <lineage>
        <taxon>Bacteria</taxon>
        <taxon>Pseudomonadati</taxon>
        <taxon>Planctomycetota</taxon>
        <taxon>Planctomycetia</taxon>
        <taxon>Pirellulales</taxon>
        <taxon>Pirellulaceae</taxon>
        <taxon>Rubripirellula</taxon>
    </lineage>
</organism>
<dbReference type="Pfam" id="PF20009">
    <property type="entry name" value="GEVED"/>
    <property type="match status" value="1"/>
</dbReference>
<feature type="region of interest" description="Disordered" evidence="3">
    <location>
        <begin position="1223"/>
        <end position="1255"/>
    </location>
</feature>
<dbReference type="PANTHER" id="PTHR46769:SF2">
    <property type="entry name" value="FIBROCYSTIN-L ISOFORM 2 PRECURSOR-RELATED"/>
    <property type="match status" value="1"/>
</dbReference>
<comment type="caution">
    <text evidence="5">The sequence shown here is derived from an EMBL/GenBank/DDBJ whole genome shotgun (WGS) entry which is preliminary data.</text>
</comment>
<dbReference type="InterPro" id="IPR018247">
    <property type="entry name" value="EF_Hand_1_Ca_BS"/>
</dbReference>
<dbReference type="InterPro" id="IPR045474">
    <property type="entry name" value="GEVED"/>
</dbReference>
<dbReference type="OrthoDB" id="2806980at2"/>